<protein>
    <submittedName>
        <fullName evidence="2">Uncharacterized protein</fullName>
    </submittedName>
</protein>
<dbReference type="RefSeq" id="WP_103237459.1">
    <property type="nucleotide sequence ID" value="NZ_CANRXC010000060.1"/>
</dbReference>
<feature type="region of interest" description="Disordered" evidence="1">
    <location>
        <begin position="54"/>
        <end position="84"/>
    </location>
</feature>
<evidence type="ECO:0000313" key="2">
    <source>
        <dbReference type="EMBL" id="SOY27311.1"/>
    </source>
</evidence>
<keyword evidence="3" id="KW-1185">Reference proteome</keyword>
<evidence type="ECO:0000256" key="1">
    <source>
        <dbReference type="SAM" id="MobiDB-lite"/>
    </source>
</evidence>
<dbReference type="OrthoDB" id="2066427at2"/>
<dbReference type="AlphaFoldDB" id="A0A2K4ZA46"/>
<gene>
    <name evidence="2" type="ORF">AMURIS_00015</name>
</gene>
<proteinExistence type="predicted"/>
<organism evidence="2 3">
    <name type="scientific">Acetatifactor muris</name>
    <dbReference type="NCBI Taxonomy" id="879566"/>
    <lineage>
        <taxon>Bacteria</taxon>
        <taxon>Bacillati</taxon>
        <taxon>Bacillota</taxon>
        <taxon>Clostridia</taxon>
        <taxon>Lachnospirales</taxon>
        <taxon>Lachnospiraceae</taxon>
        <taxon>Acetatifactor</taxon>
    </lineage>
</organism>
<dbReference type="Proteomes" id="UP000236311">
    <property type="component" value="Unassembled WGS sequence"/>
</dbReference>
<name>A0A2K4ZA46_9FIRM</name>
<accession>A0A2K4ZA46</accession>
<reference evidence="2 3" key="1">
    <citation type="submission" date="2018-01" db="EMBL/GenBank/DDBJ databases">
        <authorList>
            <person name="Gaut B.S."/>
            <person name="Morton B.R."/>
            <person name="Clegg M.T."/>
            <person name="Duvall M.R."/>
        </authorList>
    </citation>
    <scope>NUCLEOTIDE SEQUENCE [LARGE SCALE GENOMIC DNA]</scope>
    <source>
        <strain evidence="2">GP69</strain>
    </source>
</reference>
<sequence>MHLAKKLLYAMTDGSTAYCVVGIENQAEIHYALPVKNGVYDFLQLSHQVSEAASAHRQAMKELKSESGEAPQEKEEPTDGVQLK</sequence>
<evidence type="ECO:0000313" key="3">
    <source>
        <dbReference type="Proteomes" id="UP000236311"/>
    </source>
</evidence>
<dbReference type="EMBL" id="OFSM01000001">
    <property type="protein sequence ID" value="SOY27311.1"/>
    <property type="molecule type" value="Genomic_DNA"/>
</dbReference>
<feature type="compositionally biased region" description="Basic and acidic residues" evidence="1">
    <location>
        <begin position="59"/>
        <end position="77"/>
    </location>
</feature>